<evidence type="ECO:0000313" key="6">
    <source>
        <dbReference type="Proteomes" id="UP000293289"/>
    </source>
</evidence>
<keyword evidence="3" id="KW-0411">Iron-sulfur</keyword>
<dbReference type="Gene3D" id="3.80.30.30">
    <property type="match status" value="1"/>
</dbReference>
<organism evidence="5 6">
    <name type="scientific">Agromyces ramosus</name>
    <dbReference type="NCBI Taxonomy" id="33879"/>
    <lineage>
        <taxon>Bacteria</taxon>
        <taxon>Bacillati</taxon>
        <taxon>Actinomycetota</taxon>
        <taxon>Actinomycetes</taxon>
        <taxon>Micrococcales</taxon>
        <taxon>Microbacteriaceae</taxon>
        <taxon>Agromyces</taxon>
    </lineage>
</organism>
<proteinExistence type="predicted"/>
<dbReference type="InterPro" id="IPR007197">
    <property type="entry name" value="rSAM"/>
</dbReference>
<reference evidence="5 6" key="1">
    <citation type="submission" date="2019-02" db="EMBL/GenBank/DDBJ databases">
        <title>Genomic Encyclopedia of Type Strains, Phase IV (KMG-IV): sequencing the most valuable type-strain genomes for metagenomic binning, comparative biology and taxonomic classification.</title>
        <authorList>
            <person name="Goeker M."/>
        </authorList>
    </citation>
    <scope>NUCLEOTIDE SEQUENCE [LARGE SCALE GENOMIC DNA]</scope>
    <source>
        <strain evidence="5 6">DSM 43045</strain>
    </source>
</reference>
<dbReference type="Pfam" id="PF04055">
    <property type="entry name" value="Radical_SAM"/>
    <property type="match status" value="1"/>
</dbReference>
<comment type="caution">
    <text evidence="5">The sequence shown here is derived from an EMBL/GenBank/DDBJ whole genome shotgun (WGS) entry which is preliminary data.</text>
</comment>
<keyword evidence="1" id="KW-0479">Metal-binding</keyword>
<dbReference type="AlphaFoldDB" id="A0A4Q7MIB0"/>
<dbReference type="SUPFAM" id="SSF102114">
    <property type="entry name" value="Radical SAM enzymes"/>
    <property type="match status" value="1"/>
</dbReference>
<dbReference type="GO" id="GO:0046872">
    <property type="term" value="F:metal ion binding"/>
    <property type="evidence" value="ECO:0007669"/>
    <property type="project" value="UniProtKB-KW"/>
</dbReference>
<dbReference type="GO" id="GO:0016829">
    <property type="term" value="F:lyase activity"/>
    <property type="evidence" value="ECO:0007669"/>
    <property type="project" value="UniProtKB-KW"/>
</dbReference>
<accession>A0A4Q7MIB0</accession>
<dbReference type="SFLD" id="SFLDG01084">
    <property type="entry name" value="Uncharacterised_Radical_SAM_Su"/>
    <property type="match status" value="1"/>
</dbReference>
<evidence type="ECO:0000256" key="2">
    <source>
        <dbReference type="ARBA" id="ARBA00023004"/>
    </source>
</evidence>
<dbReference type="SFLD" id="SFLDS00029">
    <property type="entry name" value="Radical_SAM"/>
    <property type="match status" value="1"/>
</dbReference>
<evidence type="ECO:0000313" key="5">
    <source>
        <dbReference type="EMBL" id="RZS66462.1"/>
    </source>
</evidence>
<dbReference type="EMBL" id="SGWY01000002">
    <property type="protein sequence ID" value="RZS66462.1"/>
    <property type="molecule type" value="Genomic_DNA"/>
</dbReference>
<dbReference type="RefSeq" id="WP_242609542.1">
    <property type="nucleotide sequence ID" value="NZ_SGWY01000002.1"/>
</dbReference>
<keyword evidence="2" id="KW-0408">Iron</keyword>
<feature type="domain" description="Radical SAM core" evidence="4">
    <location>
        <begin position="79"/>
        <end position="240"/>
    </location>
</feature>
<sequence>MSNGTNPGEQSPPSGLRWAGQRTDAIAPDALPALARVSNLIRSVQSPEFHNVTFHEVLAKSALNHVDSASRMLPDEWTINPYRGCTHACFYCYARPTHGHLGFGAEEFETQIVVKTNIAEVLRNELKRKRELPPRVSLGTSTDPYQRAEGRYKLMPGIIQALGDTRVPFSILTKGTLIRRDLTLLAAANERAHVEPGLSISLIDDALQQSLEPGTPSTAARLKTVTEIREAGLDCAVFIAPILPLLSDRPDQLEAMVRSIAEAGATSVLYTSLFLSPRVRPTFFSWLSRSHPELVARYQSLYKTGASAPESYRVWLRGQLFPLLKKYGLPLPDADTADKFGLNGASKAPAQRSTEPTLF</sequence>
<dbReference type="CDD" id="cd01335">
    <property type="entry name" value="Radical_SAM"/>
    <property type="match status" value="1"/>
</dbReference>
<keyword evidence="5" id="KW-0456">Lyase</keyword>
<gene>
    <name evidence="5" type="ORF">EV187_2195</name>
</gene>
<evidence type="ECO:0000256" key="3">
    <source>
        <dbReference type="ARBA" id="ARBA00023014"/>
    </source>
</evidence>
<protein>
    <submittedName>
        <fullName evidence="5">DNA repair photolyase</fullName>
    </submittedName>
</protein>
<dbReference type="InterPro" id="IPR040086">
    <property type="entry name" value="MJ0683-like"/>
</dbReference>
<evidence type="ECO:0000259" key="4">
    <source>
        <dbReference type="Pfam" id="PF04055"/>
    </source>
</evidence>
<evidence type="ECO:0000256" key="1">
    <source>
        <dbReference type="ARBA" id="ARBA00022723"/>
    </source>
</evidence>
<dbReference type="GO" id="GO:0051536">
    <property type="term" value="F:iron-sulfur cluster binding"/>
    <property type="evidence" value="ECO:0007669"/>
    <property type="project" value="UniProtKB-KW"/>
</dbReference>
<dbReference type="PANTHER" id="PTHR43432">
    <property type="entry name" value="SLR0285 PROTEIN"/>
    <property type="match status" value="1"/>
</dbReference>
<dbReference type="PANTHER" id="PTHR43432:SF3">
    <property type="entry name" value="SLR0285 PROTEIN"/>
    <property type="match status" value="1"/>
</dbReference>
<dbReference type="InterPro" id="IPR058240">
    <property type="entry name" value="rSAM_sf"/>
</dbReference>
<dbReference type="Proteomes" id="UP000293289">
    <property type="component" value="Unassembled WGS sequence"/>
</dbReference>
<keyword evidence="6" id="KW-1185">Reference proteome</keyword>
<name>A0A4Q7MIB0_9MICO</name>